<feature type="transmembrane region" description="Helical" evidence="1">
    <location>
        <begin position="53"/>
        <end position="74"/>
    </location>
</feature>
<dbReference type="Proteomes" id="UP000292693">
    <property type="component" value="Unassembled WGS sequence"/>
</dbReference>
<sequence>MASRSEQRMMADRLGVRAEAAEWCTIDKIPQPPAEVLRAAGHPPLRPGRLRPLGMVGAALALLFAPLVMLLSLLSDAKEALKRALATKSERERLRAKDAADRRRDALIAERGLDQVFDGNWHGDAGRFLLGWYSRSAHPERLVVAVEDGIVLAAPPKRVSVGKEKHMRVVARLSGSEAVLVDPFNGEFDTRIVLVRFRDRSWLRLGTVEPRGALHKHLLRQPLADS</sequence>
<dbReference type="AlphaFoldDB" id="A0A8G1ZMK9"/>
<proteinExistence type="predicted"/>
<keyword evidence="1" id="KW-0812">Transmembrane</keyword>
<name>A0A8G1ZMK9_9ACTN</name>
<evidence type="ECO:0000256" key="1">
    <source>
        <dbReference type="SAM" id="Phobius"/>
    </source>
</evidence>
<dbReference type="GeneID" id="97270257"/>
<keyword evidence="1" id="KW-0472">Membrane</keyword>
<evidence type="ECO:0000313" key="2">
    <source>
        <dbReference type="EMBL" id="RZE18977.1"/>
    </source>
</evidence>
<keyword evidence="1" id="KW-1133">Transmembrane helix</keyword>
<reference evidence="2 3" key="1">
    <citation type="submission" date="2017-12" db="EMBL/GenBank/DDBJ databases">
        <title>Population genomics insights into the ecological differentiation and adaptive evolution in streptomycetes.</title>
        <authorList>
            <person name="Li Y."/>
            <person name="Huang Y."/>
        </authorList>
    </citation>
    <scope>NUCLEOTIDE SEQUENCE [LARGE SCALE GENOMIC DNA]</scope>
    <source>
        <strain evidence="2 3">NBRC 100770</strain>
    </source>
</reference>
<protein>
    <submittedName>
        <fullName evidence="2">Uncharacterized protein</fullName>
    </submittedName>
</protein>
<gene>
    <name evidence="2" type="ORF">C0Q92_23150</name>
</gene>
<accession>A0A8G1ZMK9</accession>
<dbReference type="EMBL" id="PKLL01000025">
    <property type="protein sequence ID" value="RZE18977.1"/>
    <property type="molecule type" value="Genomic_DNA"/>
</dbReference>
<evidence type="ECO:0000313" key="3">
    <source>
        <dbReference type="Proteomes" id="UP000292693"/>
    </source>
</evidence>
<comment type="caution">
    <text evidence="2">The sequence shown here is derived from an EMBL/GenBank/DDBJ whole genome shotgun (WGS) entry which is preliminary data.</text>
</comment>
<dbReference type="RefSeq" id="WP_100750447.1">
    <property type="nucleotide sequence ID" value="NZ_CP108647.1"/>
</dbReference>
<organism evidence="2 3">
    <name type="scientific">Streptomyces albidoflavus</name>
    <dbReference type="NCBI Taxonomy" id="1886"/>
    <lineage>
        <taxon>Bacteria</taxon>
        <taxon>Bacillati</taxon>
        <taxon>Actinomycetota</taxon>
        <taxon>Actinomycetes</taxon>
        <taxon>Kitasatosporales</taxon>
        <taxon>Streptomycetaceae</taxon>
        <taxon>Streptomyces</taxon>
        <taxon>Streptomyces albidoflavus group</taxon>
    </lineage>
</organism>